<evidence type="ECO:0000256" key="11">
    <source>
        <dbReference type="ARBA" id="ARBA00023136"/>
    </source>
</evidence>
<sequence length="626" mass="70312">MAFAQQTPFFHPSAILTRHKNKFTIYNKHLISDTDTPFMQKLIIEKLFKAGDNANFHRLLQYFFSHRQRLLYALIGILGVAVSTVFFNKLIQVLTDTGFNGQNPDLVWQAPLVLITIFAVNGVCLYLTSYNVAWVSARVVSDIRGLMFDRMLLLPSRYNQQYPSAHVLSKFTVDANTAVNLTSEVFITLVRDTLVSIALVCMLLYFNWQLTLIITIIFPILAILSRKYKAKMRAINQESHRINLDLSHSIQETYEAHKVVKLFSGQALEQNRFKKITSDLLHYAKKSARASSANAPITQFIAAFALSIVMFFAMYQSADGLTTAGGFISFMLVMIQLIPPLKNLSNVSNPKQRMLIAADHVFGFIDEQAEKDTGMQRIEHAKGAIQFHQVSLQYDAQSAPALNDFTLNIHAGEKIALVGRSGSGKTSLINLIPRFLEPTSGLISLDGFSLADIQLSSLRKQLALVSQDVTLFNQSLYSNVVYGTDNVTDEQVEQALRAANLWEFVQSQPEHWHINIGNNGNKLSGGQRQRVAIARAILKNAPVLILDEATSALDNESERLVQQALERLMQNRTTIMIAHRLSTIEKADRIIVMDHGRIVESGTHHELLALRGTYAQLHHHPETLLE</sequence>
<feature type="transmembrane region" description="Helical" evidence="12">
    <location>
        <begin position="107"/>
        <end position="128"/>
    </location>
</feature>
<dbReference type="InterPro" id="IPR039421">
    <property type="entry name" value="Type_1_exporter"/>
</dbReference>
<accession>A0A8J3CMK6</accession>
<keyword evidence="2" id="KW-0813">Transport</keyword>
<dbReference type="PANTHER" id="PTHR43394:SF1">
    <property type="entry name" value="ATP-BINDING CASSETTE SUB-FAMILY B MEMBER 10, MITOCHONDRIAL"/>
    <property type="match status" value="1"/>
</dbReference>
<reference evidence="15" key="1">
    <citation type="journal article" date="2014" name="Int. J. Syst. Evol. Microbiol.">
        <title>Complete genome sequence of Corynebacterium casei LMG S-19264T (=DSM 44701T), isolated from a smear-ripened cheese.</title>
        <authorList>
            <consortium name="US DOE Joint Genome Institute (JGI-PGF)"/>
            <person name="Walter F."/>
            <person name="Albersmeier A."/>
            <person name="Kalinowski J."/>
            <person name="Ruckert C."/>
        </authorList>
    </citation>
    <scope>NUCLEOTIDE SEQUENCE</scope>
    <source>
        <strain evidence="15">KCTC 32501</strain>
    </source>
</reference>
<dbReference type="GO" id="GO:0016887">
    <property type="term" value="F:ATP hydrolysis activity"/>
    <property type="evidence" value="ECO:0007669"/>
    <property type="project" value="InterPro"/>
</dbReference>
<dbReference type="GO" id="GO:0034040">
    <property type="term" value="F:ATPase-coupled lipid transmembrane transporter activity"/>
    <property type="evidence" value="ECO:0007669"/>
    <property type="project" value="InterPro"/>
</dbReference>
<evidence type="ECO:0000256" key="8">
    <source>
        <dbReference type="ARBA" id="ARBA00022967"/>
    </source>
</evidence>
<dbReference type="FunFam" id="3.40.50.300:FF:000221">
    <property type="entry name" value="Multidrug ABC transporter ATP-binding protein"/>
    <property type="match status" value="1"/>
</dbReference>
<reference evidence="15" key="2">
    <citation type="submission" date="2020-09" db="EMBL/GenBank/DDBJ databases">
        <authorList>
            <person name="Sun Q."/>
            <person name="Kim S."/>
        </authorList>
    </citation>
    <scope>NUCLEOTIDE SEQUENCE</scope>
    <source>
        <strain evidence="15">KCTC 32501</strain>
    </source>
</reference>
<dbReference type="SUPFAM" id="SSF52540">
    <property type="entry name" value="P-loop containing nucleoside triphosphate hydrolases"/>
    <property type="match status" value="1"/>
</dbReference>
<dbReference type="Gene3D" id="1.20.1560.10">
    <property type="entry name" value="ABC transporter type 1, transmembrane domain"/>
    <property type="match status" value="1"/>
</dbReference>
<evidence type="ECO:0000259" key="13">
    <source>
        <dbReference type="PROSITE" id="PS50893"/>
    </source>
</evidence>
<dbReference type="InterPro" id="IPR036640">
    <property type="entry name" value="ABC1_TM_sf"/>
</dbReference>
<dbReference type="SUPFAM" id="SSF90123">
    <property type="entry name" value="ABC transporter transmembrane region"/>
    <property type="match status" value="1"/>
</dbReference>
<dbReference type="SMART" id="SM00382">
    <property type="entry name" value="AAA"/>
    <property type="match status" value="1"/>
</dbReference>
<keyword evidence="4" id="KW-0997">Cell inner membrane</keyword>
<dbReference type="InterPro" id="IPR003439">
    <property type="entry name" value="ABC_transporter-like_ATP-bd"/>
</dbReference>
<keyword evidence="7 15" id="KW-0067">ATP-binding</keyword>
<dbReference type="GO" id="GO:0015421">
    <property type="term" value="F:ABC-type oligopeptide transporter activity"/>
    <property type="evidence" value="ECO:0007669"/>
    <property type="project" value="TreeGrafter"/>
</dbReference>
<evidence type="ECO:0000256" key="6">
    <source>
        <dbReference type="ARBA" id="ARBA00022741"/>
    </source>
</evidence>
<dbReference type="NCBIfam" id="TIGR02203">
    <property type="entry name" value="MsbA_lipidA"/>
    <property type="match status" value="1"/>
</dbReference>
<evidence type="ECO:0000256" key="4">
    <source>
        <dbReference type="ARBA" id="ARBA00022519"/>
    </source>
</evidence>
<dbReference type="AlphaFoldDB" id="A0A8J3CMK6"/>
<dbReference type="InterPro" id="IPR017871">
    <property type="entry name" value="ABC_transporter-like_CS"/>
</dbReference>
<evidence type="ECO:0000256" key="5">
    <source>
        <dbReference type="ARBA" id="ARBA00022692"/>
    </source>
</evidence>
<feature type="transmembrane region" description="Helical" evidence="12">
    <location>
        <begin position="321"/>
        <end position="341"/>
    </location>
</feature>
<evidence type="ECO:0000256" key="1">
    <source>
        <dbReference type="ARBA" id="ARBA00004651"/>
    </source>
</evidence>
<dbReference type="InterPro" id="IPR003593">
    <property type="entry name" value="AAA+_ATPase"/>
</dbReference>
<keyword evidence="5 12" id="KW-0812">Transmembrane</keyword>
<dbReference type="Pfam" id="PF00005">
    <property type="entry name" value="ABC_tran"/>
    <property type="match status" value="1"/>
</dbReference>
<dbReference type="GO" id="GO:0005886">
    <property type="term" value="C:plasma membrane"/>
    <property type="evidence" value="ECO:0007669"/>
    <property type="project" value="UniProtKB-SubCell"/>
</dbReference>
<keyword evidence="9 12" id="KW-1133">Transmembrane helix</keyword>
<evidence type="ECO:0000259" key="14">
    <source>
        <dbReference type="PROSITE" id="PS50929"/>
    </source>
</evidence>
<keyword evidence="11 12" id="KW-0472">Membrane</keyword>
<name>A0A8J3CMK6_9BURK</name>
<evidence type="ECO:0000313" key="15">
    <source>
        <dbReference type="EMBL" id="GHA72570.1"/>
    </source>
</evidence>
<keyword evidence="10" id="KW-0445">Lipid transport</keyword>
<feature type="transmembrane region" description="Helical" evidence="12">
    <location>
        <begin position="70"/>
        <end position="87"/>
    </location>
</feature>
<organism evidence="15 16">
    <name type="scientific">Formosimonas limnophila</name>
    <dbReference type="NCBI Taxonomy" id="1384487"/>
    <lineage>
        <taxon>Bacteria</taxon>
        <taxon>Pseudomonadati</taxon>
        <taxon>Pseudomonadota</taxon>
        <taxon>Betaproteobacteria</taxon>
        <taxon>Burkholderiales</taxon>
        <taxon>Burkholderiaceae</taxon>
        <taxon>Formosimonas</taxon>
    </lineage>
</organism>
<keyword evidence="3" id="KW-1003">Cell membrane</keyword>
<dbReference type="PROSITE" id="PS00211">
    <property type="entry name" value="ABC_TRANSPORTER_1"/>
    <property type="match status" value="1"/>
</dbReference>
<protein>
    <submittedName>
        <fullName evidence="15">Lipid A export ATP-binding/permease protein MsbA</fullName>
    </submittedName>
</protein>
<comment type="caution">
    <text evidence="15">The sequence shown here is derived from an EMBL/GenBank/DDBJ whole genome shotgun (WGS) entry which is preliminary data.</text>
</comment>
<dbReference type="PANTHER" id="PTHR43394">
    <property type="entry name" value="ATP-DEPENDENT PERMEASE MDL1, MITOCHONDRIAL"/>
    <property type="match status" value="1"/>
</dbReference>
<gene>
    <name evidence="15" type="primary">msbA</name>
    <name evidence="15" type="ORF">GCM10009007_11970</name>
</gene>
<dbReference type="PROSITE" id="PS50893">
    <property type="entry name" value="ABC_TRANSPORTER_2"/>
    <property type="match status" value="1"/>
</dbReference>
<dbReference type="Proteomes" id="UP000614287">
    <property type="component" value="Unassembled WGS sequence"/>
</dbReference>
<feature type="domain" description="ABC transporter" evidence="13">
    <location>
        <begin position="385"/>
        <end position="620"/>
    </location>
</feature>
<keyword evidence="8" id="KW-1278">Translocase</keyword>
<dbReference type="Gene3D" id="3.40.50.300">
    <property type="entry name" value="P-loop containing nucleotide triphosphate hydrolases"/>
    <property type="match status" value="1"/>
</dbReference>
<dbReference type="InterPro" id="IPR011527">
    <property type="entry name" value="ABC1_TM_dom"/>
</dbReference>
<dbReference type="Pfam" id="PF00664">
    <property type="entry name" value="ABC_membrane"/>
    <property type="match status" value="1"/>
</dbReference>
<proteinExistence type="predicted"/>
<comment type="subcellular location">
    <subcellularLocation>
        <location evidence="1">Cell membrane</location>
        <topology evidence="1">Multi-pass membrane protein</topology>
    </subcellularLocation>
</comment>
<evidence type="ECO:0000256" key="2">
    <source>
        <dbReference type="ARBA" id="ARBA00022448"/>
    </source>
</evidence>
<evidence type="ECO:0000256" key="3">
    <source>
        <dbReference type="ARBA" id="ARBA00022475"/>
    </source>
</evidence>
<dbReference type="PROSITE" id="PS50929">
    <property type="entry name" value="ABC_TM1F"/>
    <property type="match status" value="1"/>
</dbReference>
<dbReference type="InterPro" id="IPR027417">
    <property type="entry name" value="P-loop_NTPase"/>
</dbReference>
<feature type="domain" description="ABC transmembrane type-1" evidence="14">
    <location>
        <begin position="73"/>
        <end position="353"/>
    </location>
</feature>
<feature type="transmembrane region" description="Helical" evidence="12">
    <location>
        <begin position="206"/>
        <end position="224"/>
    </location>
</feature>
<evidence type="ECO:0000256" key="12">
    <source>
        <dbReference type="SAM" id="Phobius"/>
    </source>
</evidence>
<evidence type="ECO:0000313" key="16">
    <source>
        <dbReference type="Proteomes" id="UP000614287"/>
    </source>
</evidence>
<feature type="transmembrane region" description="Helical" evidence="12">
    <location>
        <begin position="295"/>
        <end position="315"/>
    </location>
</feature>
<dbReference type="InterPro" id="IPR011917">
    <property type="entry name" value="ABC_transpr_lipidA"/>
</dbReference>
<evidence type="ECO:0000256" key="9">
    <source>
        <dbReference type="ARBA" id="ARBA00022989"/>
    </source>
</evidence>
<dbReference type="GO" id="GO:0005524">
    <property type="term" value="F:ATP binding"/>
    <property type="evidence" value="ECO:0007669"/>
    <property type="project" value="UniProtKB-KW"/>
</dbReference>
<dbReference type="CDD" id="cd18552">
    <property type="entry name" value="ABC_6TM_MsbA_like"/>
    <property type="match status" value="1"/>
</dbReference>
<evidence type="ECO:0000256" key="10">
    <source>
        <dbReference type="ARBA" id="ARBA00023055"/>
    </source>
</evidence>
<keyword evidence="6" id="KW-0547">Nucleotide-binding</keyword>
<evidence type="ECO:0000256" key="7">
    <source>
        <dbReference type="ARBA" id="ARBA00022840"/>
    </source>
</evidence>
<keyword evidence="16" id="KW-1185">Reference proteome</keyword>
<dbReference type="EMBL" id="BMZG01000005">
    <property type="protein sequence ID" value="GHA72570.1"/>
    <property type="molecule type" value="Genomic_DNA"/>
</dbReference>